<protein>
    <submittedName>
        <fullName evidence="1">Uncharacterized protein</fullName>
    </submittedName>
</protein>
<dbReference type="Proteomes" id="UP000736335">
    <property type="component" value="Unassembled WGS sequence"/>
</dbReference>
<evidence type="ECO:0000313" key="1">
    <source>
        <dbReference type="EMBL" id="KAF9780433.1"/>
    </source>
</evidence>
<name>A0A9P6H6A6_9AGAM</name>
<comment type="caution">
    <text evidence="1">The sequence shown here is derived from an EMBL/GenBank/DDBJ whole genome shotgun (WGS) entry which is preliminary data.</text>
</comment>
<organism evidence="1 2">
    <name type="scientific">Thelephora terrestris</name>
    <dbReference type="NCBI Taxonomy" id="56493"/>
    <lineage>
        <taxon>Eukaryota</taxon>
        <taxon>Fungi</taxon>
        <taxon>Dikarya</taxon>
        <taxon>Basidiomycota</taxon>
        <taxon>Agaricomycotina</taxon>
        <taxon>Agaricomycetes</taxon>
        <taxon>Thelephorales</taxon>
        <taxon>Thelephoraceae</taxon>
        <taxon>Thelephora</taxon>
    </lineage>
</organism>
<evidence type="ECO:0000313" key="2">
    <source>
        <dbReference type="Proteomes" id="UP000736335"/>
    </source>
</evidence>
<sequence>MIMIHALVTRRWISDHLWCEDRPSSHEHITLARDFTAVALAEYQRVQGVPHWILHFALNSLSLNPLPPAPVVADCLTMIAIDLGCDISNIAALHESVQVEQFCTLITQKLQTMVEAGDPDPINSKRLAICTLLPYAIFLEQGGQRGVVDAIICAARASTRLPLLYPIHAYFVTLFGKPSSPFLNQVIVLVSPHIDWEDIKHGKEAVVGWAAAVTEVADTEEVTQSVVDTLLQIAATSLRPHIPIKIWAWMKKQPSLPPVCGGRSRGTRGHLVSSIQELRDLELLKSYFLLVWSEWEWPYYPDEMELSIREDFGGIGMWGHREDLIKRLYYVLEQLDQGLEYLVQHNPYIDQINIEMAKPRYRKLQDVLLDVDSKTMKTLTQSHSTFMCALHHPCL</sequence>
<reference evidence="1" key="1">
    <citation type="journal article" date="2020" name="Nat. Commun.">
        <title>Large-scale genome sequencing of mycorrhizal fungi provides insights into the early evolution of symbiotic traits.</title>
        <authorList>
            <person name="Miyauchi S."/>
            <person name="Kiss E."/>
            <person name="Kuo A."/>
            <person name="Drula E."/>
            <person name="Kohler A."/>
            <person name="Sanchez-Garcia M."/>
            <person name="Morin E."/>
            <person name="Andreopoulos B."/>
            <person name="Barry K.W."/>
            <person name="Bonito G."/>
            <person name="Buee M."/>
            <person name="Carver A."/>
            <person name="Chen C."/>
            <person name="Cichocki N."/>
            <person name="Clum A."/>
            <person name="Culley D."/>
            <person name="Crous P.W."/>
            <person name="Fauchery L."/>
            <person name="Girlanda M."/>
            <person name="Hayes R.D."/>
            <person name="Keri Z."/>
            <person name="LaButti K."/>
            <person name="Lipzen A."/>
            <person name="Lombard V."/>
            <person name="Magnuson J."/>
            <person name="Maillard F."/>
            <person name="Murat C."/>
            <person name="Nolan M."/>
            <person name="Ohm R.A."/>
            <person name="Pangilinan J."/>
            <person name="Pereira M.F."/>
            <person name="Perotto S."/>
            <person name="Peter M."/>
            <person name="Pfister S."/>
            <person name="Riley R."/>
            <person name="Sitrit Y."/>
            <person name="Stielow J.B."/>
            <person name="Szollosi G."/>
            <person name="Zifcakova L."/>
            <person name="Stursova M."/>
            <person name="Spatafora J.W."/>
            <person name="Tedersoo L."/>
            <person name="Vaario L.M."/>
            <person name="Yamada A."/>
            <person name="Yan M."/>
            <person name="Wang P."/>
            <person name="Xu J."/>
            <person name="Bruns T."/>
            <person name="Baldrian P."/>
            <person name="Vilgalys R."/>
            <person name="Dunand C."/>
            <person name="Henrissat B."/>
            <person name="Grigoriev I.V."/>
            <person name="Hibbett D."/>
            <person name="Nagy L.G."/>
            <person name="Martin F.M."/>
        </authorList>
    </citation>
    <scope>NUCLEOTIDE SEQUENCE</scope>
    <source>
        <strain evidence="1">UH-Tt-Lm1</strain>
    </source>
</reference>
<proteinExistence type="predicted"/>
<reference evidence="1" key="2">
    <citation type="submission" date="2020-11" db="EMBL/GenBank/DDBJ databases">
        <authorList>
            <consortium name="DOE Joint Genome Institute"/>
            <person name="Kuo A."/>
            <person name="Miyauchi S."/>
            <person name="Kiss E."/>
            <person name="Drula E."/>
            <person name="Kohler A."/>
            <person name="Sanchez-Garcia M."/>
            <person name="Andreopoulos B."/>
            <person name="Barry K.W."/>
            <person name="Bonito G."/>
            <person name="Buee M."/>
            <person name="Carver A."/>
            <person name="Chen C."/>
            <person name="Cichocki N."/>
            <person name="Clum A."/>
            <person name="Culley D."/>
            <person name="Crous P.W."/>
            <person name="Fauchery L."/>
            <person name="Girlanda M."/>
            <person name="Hayes R."/>
            <person name="Keri Z."/>
            <person name="Labutti K."/>
            <person name="Lipzen A."/>
            <person name="Lombard V."/>
            <person name="Magnuson J."/>
            <person name="Maillard F."/>
            <person name="Morin E."/>
            <person name="Murat C."/>
            <person name="Nolan M."/>
            <person name="Ohm R."/>
            <person name="Pangilinan J."/>
            <person name="Pereira M."/>
            <person name="Perotto S."/>
            <person name="Peter M."/>
            <person name="Riley R."/>
            <person name="Sitrit Y."/>
            <person name="Stielow B."/>
            <person name="Szollosi G."/>
            <person name="Zifcakova L."/>
            <person name="Stursova M."/>
            <person name="Spatafora J.W."/>
            <person name="Tedersoo L."/>
            <person name="Vaario L.-M."/>
            <person name="Yamada A."/>
            <person name="Yan M."/>
            <person name="Wang P."/>
            <person name="Xu J."/>
            <person name="Bruns T."/>
            <person name="Baldrian P."/>
            <person name="Vilgalys R."/>
            <person name="Henrissat B."/>
            <person name="Grigoriev I.V."/>
            <person name="Hibbett D."/>
            <person name="Nagy L.G."/>
            <person name="Martin F.M."/>
        </authorList>
    </citation>
    <scope>NUCLEOTIDE SEQUENCE</scope>
    <source>
        <strain evidence="1">UH-Tt-Lm1</strain>
    </source>
</reference>
<dbReference type="EMBL" id="WIUZ02000016">
    <property type="protein sequence ID" value="KAF9780433.1"/>
    <property type="molecule type" value="Genomic_DNA"/>
</dbReference>
<accession>A0A9P6H6A6</accession>
<dbReference type="AlphaFoldDB" id="A0A9P6H6A6"/>
<gene>
    <name evidence="1" type="ORF">BJ322DRAFT_292345</name>
</gene>
<keyword evidence="2" id="KW-1185">Reference proteome</keyword>